<keyword evidence="1" id="KW-0472">Membrane</keyword>
<dbReference type="STRING" id="1908205.BKG60_28525"/>
<evidence type="ECO:0000256" key="1">
    <source>
        <dbReference type="SAM" id="Phobius"/>
    </source>
</evidence>
<dbReference type="RefSeq" id="WP_070188994.1">
    <property type="nucleotide sequence ID" value="NZ_MLCL01000090.1"/>
</dbReference>
<name>A0A1Q9W2U6_9MYCO</name>
<reference evidence="2 3" key="1">
    <citation type="submission" date="2016-10" db="EMBL/GenBank/DDBJ databases">
        <title>Evaluation of Human, Animal and Environmental Mycobacterium chelonae Isolates by Core Genome Phylogenomic Analysis, Targeted Gene Comparison, and Anti-microbial Susceptibility Patterns: A Tale of Mistaken Identities.</title>
        <authorList>
            <person name="Fogelson S.B."/>
            <person name="Camus A.C."/>
            <person name="Lorenz W."/>
            <person name="Vasireddy R."/>
            <person name="Vasireddy S."/>
            <person name="Smith T."/>
            <person name="Brown-Elliott B.A."/>
            <person name="Wallace R.J.Jr."/>
            <person name="Hasan N.A."/>
            <person name="Reischl U."/>
            <person name="Sanchez S."/>
        </authorList>
    </citation>
    <scope>NUCLEOTIDE SEQUENCE [LARGE SCALE GENOMIC DNA]</scope>
    <source>
        <strain evidence="2 3">24999</strain>
    </source>
</reference>
<accession>A0A1S1K578</accession>
<gene>
    <name evidence="2" type="ORF">BKG61_14130</name>
</gene>
<evidence type="ECO:0008006" key="4">
    <source>
        <dbReference type="Google" id="ProtNLM"/>
    </source>
</evidence>
<proteinExistence type="predicted"/>
<protein>
    <recommendedName>
        <fullName evidence="4">DUF4247 domain-containing protein</fullName>
    </recommendedName>
</protein>
<dbReference type="EMBL" id="MLHV01000011">
    <property type="protein sequence ID" value="OHT99003.1"/>
    <property type="molecule type" value="Genomic_DNA"/>
</dbReference>
<dbReference type="Pfam" id="PF14042">
    <property type="entry name" value="DUF4247"/>
    <property type="match status" value="1"/>
</dbReference>
<keyword evidence="1" id="KW-0812">Transmembrane</keyword>
<dbReference type="InterPro" id="IPR025341">
    <property type="entry name" value="DUF4247"/>
</dbReference>
<comment type="caution">
    <text evidence="2">The sequence shown here is derived from an EMBL/GenBank/DDBJ whole genome shotgun (WGS) entry which is preliminary data.</text>
</comment>
<organism evidence="2 3">
    <name type="scientific">Mycobacterium syngnathidarum</name>
    <dbReference type="NCBI Taxonomy" id="1908205"/>
    <lineage>
        <taxon>Bacteria</taxon>
        <taxon>Bacillati</taxon>
        <taxon>Actinomycetota</taxon>
        <taxon>Actinomycetes</taxon>
        <taxon>Mycobacteriales</taxon>
        <taxon>Mycobacteriaceae</taxon>
        <taxon>Mycobacterium</taxon>
    </lineage>
</organism>
<keyword evidence="3" id="KW-1185">Reference proteome</keyword>
<feature type="transmembrane region" description="Helical" evidence="1">
    <location>
        <begin position="6"/>
        <end position="29"/>
    </location>
</feature>
<keyword evidence="1" id="KW-1133">Transmembrane helix</keyword>
<evidence type="ECO:0000313" key="2">
    <source>
        <dbReference type="EMBL" id="OHT99003.1"/>
    </source>
</evidence>
<dbReference type="OrthoDB" id="3783200at2"/>
<dbReference type="AlphaFoldDB" id="A0A1Q9W2U6"/>
<evidence type="ECO:0000313" key="3">
    <source>
        <dbReference type="Proteomes" id="UP000179636"/>
    </source>
</evidence>
<sequence length="143" mass="14937">MSRSNGFWLAGGLAIAGVVFLVWGIALLGNNIRSHVADRYQEYSRDAGGSRYVCDGSPQRVADELAAFKAPEARATDRGTTYLRYDDDIVSVGPDANHPCSIRVEDTNARYRHGGFIYLGPGFTPGSPAGGAGGSSGGPGGAK</sequence>
<accession>A0A1Q9W2U6</accession>
<dbReference type="Proteomes" id="UP000179636">
    <property type="component" value="Unassembled WGS sequence"/>
</dbReference>